<evidence type="ECO:0000313" key="2">
    <source>
        <dbReference type="EMBL" id="KAF7192716.1"/>
    </source>
</evidence>
<organism evidence="2 3">
    <name type="scientific">Pseudocercospora fuligena</name>
    <dbReference type="NCBI Taxonomy" id="685502"/>
    <lineage>
        <taxon>Eukaryota</taxon>
        <taxon>Fungi</taxon>
        <taxon>Dikarya</taxon>
        <taxon>Ascomycota</taxon>
        <taxon>Pezizomycotina</taxon>
        <taxon>Dothideomycetes</taxon>
        <taxon>Dothideomycetidae</taxon>
        <taxon>Mycosphaerellales</taxon>
        <taxon>Mycosphaerellaceae</taxon>
        <taxon>Pseudocercospora</taxon>
    </lineage>
</organism>
<gene>
    <name evidence="2" type="ORF">HII31_05942</name>
</gene>
<feature type="compositionally biased region" description="Basic and acidic residues" evidence="1">
    <location>
        <begin position="256"/>
        <end position="277"/>
    </location>
</feature>
<evidence type="ECO:0000256" key="1">
    <source>
        <dbReference type="SAM" id="MobiDB-lite"/>
    </source>
</evidence>
<keyword evidence="3" id="KW-1185">Reference proteome</keyword>
<feature type="compositionally biased region" description="Basic and acidic residues" evidence="1">
    <location>
        <begin position="508"/>
        <end position="520"/>
    </location>
</feature>
<dbReference type="Proteomes" id="UP000660729">
    <property type="component" value="Unassembled WGS sequence"/>
</dbReference>
<name>A0A8H6RKI4_9PEZI</name>
<sequence>MAAGKGMDAASYLKKHGWKGDGHSLDPSSRGIKKPLLVSKKVDVLGVGLNKHAAVSDQWWMRAFDQGLKDLGTGKTNALTNIREHGMFAGGLYGRFVKGEGVAGTFAEEISPKRKREDDVEDGVEVNKKQKVNAEHEEAQQLKRGVDGRVEAFVAEAQRRGLLDVGDKKPTRSDVSPVTVYGEAAVQLIFKQAGLSIEGNAAQSATKEQKYKREKQLRELKRAAKSFITFRLSNVERKQIEAYEASIKKARKSERKSKDAGRAAREAEKTAAKEAKALRKKEKREKKLAAREQDNEDSAYGTDEAKENIPAPKLAKYEAKAAAKGISVQQYIQNRERIKAAKGSQDSTTSSTPAPAFVVDTDGDAALNLVGAQLPPGEHVVDSECSIRFTVDPKVPVPLDPAIWDGIKVKTLPKSVREARRQWMENKREARNAGKTRKSADQSKGEKKLEKIEKLCVKILVESRKARGSGTVTIDGIEDVPLVKVEAKAEGPFSKEEMGLARTVARRVLKEQKRKAESNGKKKSRKEKTLA</sequence>
<evidence type="ECO:0000313" key="3">
    <source>
        <dbReference type="Proteomes" id="UP000660729"/>
    </source>
</evidence>
<feature type="region of interest" description="Disordered" evidence="1">
    <location>
        <begin position="427"/>
        <end position="446"/>
    </location>
</feature>
<protein>
    <submittedName>
        <fullName evidence="2">Protein TMA23</fullName>
    </submittedName>
</protein>
<dbReference type="EMBL" id="JABCIY010000111">
    <property type="protein sequence ID" value="KAF7192716.1"/>
    <property type="molecule type" value="Genomic_DNA"/>
</dbReference>
<comment type="caution">
    <text evidence="2">The sequence shown here is derived from an EMBL/GenBank/DDBJ whole genome shotgun (WGS) entry which is preliminary data.</text>
</comment>
<feature type="compositionally biased region" description="Basic residues" evidence="1">
    <location>
        <begin position="521"/>
        <end position="531"/>
    </location>
</feature>
<feature type="region of interest" description="Disordered" evidence="1">
    <location>
        <begin position="249"/>
        <end position="307"/>
    </location>
</feature>
<reference evidence="2" key="1">
    <citation type="submission" date="2020-04" db="EMBL/GenBank/DDBJ databases">
        <title>Draft genome resource of the tomato pathogen Pseudocercospora fuligena.</title>
        <authorList>
            <person name="Zaccaron A."/>
        </authorList>
    </citation>
    <scope>NUCLEOTIDE SEQUENCE</scope>
    <source>
        <strain evidence="2">PF001</strain>
    </source>
</reference>
<dbReference type="AlphaFoldDB" id="A0A8H6RKI4"/>
<proteinExistence type="predicted"/>
<dbReference type="OrthoDB" id="3366546at2759"/>
<feature type="region of interest" description="Disordered" evidence="1">
    <location>
        <begin position="494"/>
        <end position="531"/>
    </location>
</feature>
<accession>A0A8H6RKI4</accession>